<dbReference type="Pfam" id="PF00672">
    <property type="entry name" value="HAMP"/>
    <property type="match status" value="1"/>
</dbReference>
<keyword evidence="5 9" id="KW-0418">Kinase</keyword>
<evidence type="ECO:0000259" key="8">
    <source>
        <dbReference type="PROSITE" id="PS50885"/>
    </source>
</evidence>
<feature type="transmembrane region" description="Helical" evidence="7">
    <location>
        <begin position="16"/>
        <end position="37"/>
    </location>
</feature>
<keyword evidence="3" id="KW-0597">Phosphoprotein</keyword>
<dbReference type="Pfam" id="PF02518">
    <property type="entry name" value="HATPase_c"/>
    <property type="match status" value="1"/>
</dbReference>
<evidence type="ECO:0000256" key="2">
    <source>
        <dbReference type="ARBA" id="ARBA00022475"/>
    </source>
</evidence>
<dbReference type="PROSITE" id="PS50885">
    <property type="entry name" value="HAMP"/>
    <property type="match status" value="1"/>
</dbReference>
<keyword evidence="2" id="KW-1003">Cell membrane</keyword>
<evidence type="ECO:0000256" key="6">
    <source>
        <dbReference type="ARBA" id="ARBA00023136"/>
    </source>
</evidence>
<keyword evidence="4" id="KW-0808">Transferase</keyword>
<evidence type="ECO:0000256" key="7">
    <source>
        <dbReference type="SAM" id="Phobius"/>
    </source>
</evidence>
<dbReference type="CDD" id="cd06225">
    <property type="entry name" value="HAMP"/>
    <property type="match status" value="1"/>
</dbReference>
<keyword evidence="6 7" id="KW-0472">Membrane</keyword>
<keyword evidence="7" id="KW-0812">Transmembrane</keyword>
<keyword evidence="7" id="KW-1133">Transmembrane helix</keyword>
<dbReference type="PANTHER" id="PTHR34220">
    <property type="entry name" value="SENSOR HISTIDINE KINASE YPDA"/>
    <property type="match status" value="1"/>
</dbReference>
<dbReference type="Gene3D" id="3.30.565.10">
    <property type="entry name" value="Histidine kinase-like ATPase, C-terminal domain"/>
    <property type="match status" value="1"/>
</dbReference>
<reference evidence="9 10" key="1">
    <citation type="submission" date="2023-03" db="EMBL/GenBank/DDBJ databases">
        <title>Draft genome sequence of the bacteria which degrade cell wall of Tricholomamatutake.</title>
        <authorList>
            <person name="Konishi Y."/>
            <person name="Fukuta Y."/>
            <person name="Shirasaka N."/>
        </authorList>
    </citation>
    <scope>NUCLEOTIDE SEQUENCE [LARGE SCALE GENOMIC DNA]</scope>
    <source>
        <strain evidence="10">mu1</strain>
    </source>
</reference>
<dbReference type="InterPro" id="IPR003660">
    <property type="entry name" value="HAMP_dom"/>
</dbReference>
<dbReference type="InterPro" id="IPR036890">
    <property type="entry name" value="HATPase_C_sf"/>
</dbReference>
<evidence type="ECO:0000313" key="9">
    <source>
        <dbReference type="EMBL" id="GLX67606.1"/>
    </source>
</evidence>
<protein>
    <submittedName>
        <fullName evidence="9">Histidine kinase</fullName>
    </submittedName>
</protein>
<organism evidence="9 10">
    <name type="scientific">Paenibacillus glycanilyticus</name>
    <dbReference type="NCBI Taxonomy" id="126569"/>
    <lineage>
        <taxon>Bacteria</taxon>
        <taxon>Bacillati</taxon>
        <taxon>Bacillota</taxon>
        <taxon>Bacilli</taxon>
        <taxon>Bacillales</taxon>
        <taxon>Paenibacillaceae</taxon>
        <taxon>Paenibacillus</taxon>
    </lineage>
</organism>
<dbReference type="EMBL" id="BSSQ01000008">
    <property type="protein sequence ID" value="GLX67606.1"/>
    <property type="molecule type" value="Genomic_DNA"/>
</dbReference>
<comment type="subcellular location">
    <subcellularLocation>
        <location evidence="1">Cell membrane</location>
        <topology evidence="1">Multi-pass membrane protein</topology>
    </subcellularLocation>
</comment>
<name>A0ABQ6G9F9_9BACL</name>
<dbReference type="InterPro" id="IPR010559">
    <property type="entry name" value="Sig_transdc_His_kin_internal"/>
</dbReference>
<gene>
    <name evidence="9" type="ORF">MU1_19510</name>
</gene>
<dbReference type="SUPFAM" id="SSF158472">
    <property type="entry name" value="HAMP domain-like"/>
    <property type="match status" value="1"/>
</dbReference>
<sequence length="577" mass="66509">MGKFHWNHLKLRDKLLLMYIFCVFVPIVLTNIVFYNVTTNNIKNQKSHDADIALEKLQGELRAVIDEAAGISYLYYIDPLLNQLLDKRYESQIEYVEAFNNIRSVFNKSEQAYKTTSSTVIYTDNPTVLSSGPIMPIADSVKQSVWYRAFMKTNVSYPMFIQDGETFSLVQKLNYIKGSGYDNVIKIDLNMATVKQLFANSGFEGQIYFVQPDGTVLYSNDSNVEWRSHGLNIEALPMPHNALSFDKVYTNNNYLNGWTLHGVINERSFLHDVRKSGSFVIYLALINFVLPSLIIAALSRSINKRLVQIVKHMKKVKNQHFETIPLDDARDEIGQLTGEFNRMTKRIDSLITDVYLADIQKKDMEIRQRQAQLHALHSQINPHFLFNSLETIRMRSLMKGETETARTIHYMAKIFRKSISWKRSWVSIREEIELTECFLEIQKYRFGDKLQYQLTIEEAVYDQMIPKMTFLPFVENASIHGIESSPGIGLIQIHVGITGNKLMFRLTDNGIGMSEAKLSELLNYLRMDDSIGDNVGMKNVYTRLKLCYKDSFEFDIRSEEGLGTTVELRLPLDMNGQ</sequence>
<dbReference type="InterPro" id="IPR050640">
    <property type="entry name" value="Bact_2-comp_sensor_kinase"/>
</dbReference>
<dbReference type="Gene3D" id="6.10.340.10">
    <property type="match status" value="1"/>
</dbReference>
<dbReference type="SUPFAM" id="SSF55874">
    <property type="entry name" value="ATPase domain of HSP90 chaperone/DNA topoisomerase II/histidine kinase"/>
    <property type="match status" value="1"/>
</dbReference>
<dbReference type="Pfam" id="PF06580">
    <property type="entry name" value="His_kinase"/>
    <property type="match status" value="1"/>
</dbReference>
<dbReference type="PANTHER" id="PTHR34220:SF7">
    <property type="entry name" value="SENSOR HISTIDINE KINASE YPDA"/>
    <property type="match status" value="1"/>
</dbReference>
<keyword evidence="10" id="KW-1185">Reference proteome</keyword>
<evidence type="ECO:0000313" key="10">
    <source>
        <dbReference type="Proteomes" id="UP001157114"/>
    </source>
</evidence>
<evidence type="ECO:0000256" key="5">
    <source>
        <dbReference type="ARBA" id="ARBA00022777"/>
    </source>
</evidence>
<evidence type="ECO:0000256" key="1">
    <source>
        <dbReference type="ARBA" id="ARBA00004651"/>
    </source>
</evidence>
<comment type="caution">
    <text evidence="9">The sequence shown here is derived from an EMBL/GenBank/DDBJ whole genome shotgun (WGS) entry which is preliminary data.</text>
</comment>
<dbReference type="InterPro" id="IPR003594">
    <property type="entry name" value="HATPase_dom"/>
</dbReference>
<evidence type="ECO:0000256" key="4">
    <source>
        <dbReference type="ARBA" id="ARBA00022679"/>
    </source>
</evidence>
<feature type="domain" description="HAMP" evidence="8">
    <location>
        <begin position="300"/>
        <end position="352"/>
    </location>
</feature>
<accession>A0ABQ6G9F9</accession>
<dbReference type="RefSeq" id="WP_284238364.1">
    <property type="nucleotide sequence ID" value="NZ_BSSQ01000008.1"/>
</dbReference>
<dbReference type="SMART" id="SM00304">
    <property type="entry name" value="HAMP"/>
    <property type="match status" value="1"/>
</dbReference>
<evidence type="ECO:0000256" key="3">
    <source>
        <dbReference type="ARBA" id="ARBA00022553"/>
    </source>
</evidence>
<feature type="transmembrane region" description="Helical" evidence="7">
    <location>
        <begin position="279"/>
        <end position="298"/>
    </location>
</feature>
<dbReference type="GO" id="GO:0016301">
    <property type="term" value="F:kinase activity"/>
    <property type="evidence" value="ECO:0007669"/>
    <property type="project" value="UniProtKB-KW"/>
</dbReference>
<dbReference type="Proteomes" id="UP001157114">
    <property type="component" value="Unassembled WGS sequence"/>
</dbReference>
<proteinExistence type="predicted"/>